<dbReference type="Proteomes" id="UP000199531">
    <property type="component" value="Unassembled WGS sequence"/>
</dbReference>
<protein>
    <recommendedName>
        <fullName evidence="4">Lipoprotein</fullName>
    </recommendedName>
</protein>
<keyword evidence="3" id="KW-1185">Reference proteome</keyword>
<accession>A0A1H8HWT1</accession>
<proteinExistence type="predicted"/>
<evidence type="ECO:0000313" key="2">
    <source>
        <dbReference type="EMBL" id="SEN60158.1"/>
    </source>
</evidence>
<evidence type="ECO:0000313" key="3">
    <source>
        <dbReference type="Proteomes" id="UP000199531"/>
    </source>
</evidence>
<evidence type="ECO:0000256" key="1">
    <source>
        <dbReference type="SAM" id="SignalP"/>
    </source>
</evidence>
<name>A0A1H8HWT1_9BURK</name>
<dbReference type="RefSeq" id="WP_234970077.1">
    <property type="nucleotide sequence ID" value="NZ_FOCW01000003.1"/>
</dbReference>
<dbReference type="AlphaFoldDB" id="A0A1H8HWT1"/>
<gene>
    <name evidence="2" type="ORF">SAMN02745977_01615</name>
</gene>
<organism evidence="2 3">
    <name type="scientific">Brachymonas denitrificans DSM 15123</name>
    <dbReference type="NCBI Taxonomy" id="1121117"/>
    <lineage>
        <taxon>Bacteria</taxon>
        <taxon>Pseudomonadati</taxon>
        <taxon>Pseudomonadota</taxon>
        <taxon>Betaproteobacteria</taxon>
        <taxon>Burkholderiales</taxon>
        <taxon>Comamonadaceae</taxon>
        <taxon>Brachymonas</taxon>
    </lineage>
</organism>
<evidence type="ECO:0008006" key="4">
    <source>
        <dbReference type="Google" id="ProtNLM"/>
    </source>
</evidence>
<sequence length="101" mass="10342">MKNMLFALPFAALLLGGCAVSVGDPYYGDEYGYGSYGAGNGKQCPPGQAKKGNCLPGGGFCPPGLKKQGRCGPTSGAGGVIIDPGIRIDPIRVDPVRVDIR</sequence>
<dbReference type="PROSITE" id="PS51257">
    <property type="entry name" value="PROKAR_LIPOPROTEIN"/>
    <property type="match status" value="1"/>
</dbReference>
<reference evidence="2 3" key="1">
    <citation type="submission" date="2016-10" db="EMBL/GenBank/DDBJ databases">
        <authorList>
            <person name="de Groot N.N."/>
        </authorList>
    </citation>
    <scope>NUCLEOTIDE SEQUENCE [LARGE SCALE GENOMIC DNA]</scope>
    <source>
        <strain evidence="2 3">DSM 15123</strain>
    </source>
</reference>
<dbReference type="EMBL" id="FOCW01000003">
    <property type="protein sequence ID" value="SEN60158.1"/>
    <property type="molecule type" value="Genomic_DNA"/>
</dbReference>
<feature type="chain" id="PRO_5011508660" description="Lipoprotein" evidence="1">
    <location>
        <begin position="23"/>
        <end position="101"/>
    </location>
</feature>
<feature type="signal peptide" evidence="1">
    <location>
        <begin position="1"/>
        <end position="22"/>
    </location>
</feature>
<keyword evidence="1" id="KW-0732">Signal</keyword>